<comment type="caution">
    <text evidence="2">The sequence shown here is derived from an EMBL/GenBank/DDBJ whole genome shotgun (WGS) entry which is preliminary data.</text>
</comment>
<protein>
    <submittedName>
        <fullName evidence="2">ISRSO5-transposase protein</fullName>
    </submittedName>
</protein>
<evidence type="ECO:0000259" key="1">
    <source>
        <dbReference type="Pfam" id="PF13358"/>
    </source>
</evidence>
<organism evidence="2">
    <name type="scientific">mine drainage metagenome</name>
    <dbReference type="NCBI Taxonomy" id="410659"/>
    <lineage>
        <taxon>unclassified sequences</taxon>
        <taxon>metagenomes</taxon>
        <taxon>ecological metagenomes</taxon>
    </lineage>
</organism>
<reference evidence="2" key="2">
    <citation type="journal article" date="2014" name="ISME J.">
        <title>Microbial stratification in low pH oxic and suboxic macroscopic growths along an acid mine drainage.</title>
        <authorList>
            <person name="Mendez-Garcia C."/>
            <person name="Mesa V."/>
            <person name="Sprenger R.R."/>
            <person name="Richter M."/>
            <person name="Diez M.S."/>
            <person name="Solano J."/>
            <person name="Bargiela R."/>
            <person name="Golyshina O.V."/>
            <person name="Manteca A."/>
            <person name="Ramos J.L."/>
            <person name="Gallego J.R."/>
            <person name="Llorente I."/>
            <person name="Martins Dos Santos V.A."/>
            <person name="Jensen O.N."/>
            <person name="Pelaez A.I."/>
            <person name="Sanchez J."/>
            <person name="Ferrer M."/>
        </authorList>
    </citation>
    <scope>NUCLEOTIDE SEQUENCE</scope>
</reference>
<dbReference type="Gene3D" id="3.30.420.10">
    <property type="entry name" value="Ribonuclease H-like superfamily/Ribonuclease H"/>
    <property type="match status" value="1"/>
</dbReference>
<name>T1BK12_9ZZZZ</name>
<dbReference type="GO" id="GO:0003676">
    <property type="term" value="F:nucleic acid binding"/>
    <property type="evidence" value="ECO:0007669"/>
    <property type="project" value="InterPro"/>
</dbReference>
<evidence type="ECO:0000313" key="2">
    <source>
        <dbReference type="EMBL" id="EQD70107.1"/>
    </source>
</evidence>
<feature type="domain" description="Tc1-like transposase DDE" evidence="1">
    <location>
        <begin position="3"/>
        <end position="100"/>
    </location>
</feature>
<proteinExistence type="predicted"/>
<dbReference type="Pfam" id="PF13358">
    <property type="entry name" value="DDE_3"/>
    <property type="match status" value="1"/>
</dbReference>
<sequence length="130" mass="15084">MHTGKVLGLVTPNRPAEVFLAFLDRLDAEVPHGQVIHAVVDNLNTHRGPSVQAWQSAHPQRLMLHFLPFYASWLNQIEMWFRTLVRRLLQHGDFTSVTHLENQMYAFIATYNRLHAHPYRWTYTGDPLAA</sequence>
<dbReference type="AlphaFoldDB" id="T1BK12"/>
<dbReference type="InterPro" id="IPR036397">
    <property type="entry name" value="RNaseH_sf"/>
</dbReference>
<dbReference type="EMBL" id="AUZY01003263">
    <property type="protein sequence ID" value="EQD70107.1"/>
    <property type="molecule type" value="Genomic_DNA"/>
</dbReference>
<dbReference type="InterPro" id="IPR038717">
    <property type="entry name" value="Tc1-like_DDE_dom"/>
</dbReference>
<gene>
    <name evidence="2" type="ORF">B1B_05174</name>
</gene>
<reference evidence="2" key="1">
    <citation type="submission" date="2013-08" db="EMBL/GenBank/DDBJ databases">
        <authorList>
            <person name="Mendez C."/>
            <person name="Richter M."/>
            <person name="Ferrer M."/>
            <person name="Sanchez J."/>
        </authorList>
    </citation>
    <scope>NUCLEOTIDE SEQUENCE</scope>
</reference>
<accession>T1BK12</accession>